<dbReference type="EMBL" id="CP061800">
    <property type="protein sequence ID" value="QTA93711.1"/>
    <property type="molecule type" value="Genomic_DNA"/>
</dbReference>
<dbReference type="AlphaFoldDB" id="A0A975BXM4"/>
<proteinExistence type="predicted"/>
<keyword evidence="3" id="KW-1185">Reference proteome</keyword>
<gene>
    <name evidence="2" type="ORF">dnm_098150</name>
</gene>
<accession>A0A975BXM4</accession>
<dbReference type="Proteomes" id="UP000663722">
    <property type="component" value="Chromosome"/>
</dbReference>
<reference evidence="2" key="1">
    <citation type="journal article" date="2021" name="Microb. Physiol.">
        <title>Proteogenomic Insights into the Physiology of Marine, Sulfate-Reducing, Filamentous Desulfonema limicola and Desulfonema magnum.</title>
        <authorList>
            <person name="Schnaars V."/>
            <person name="Wohlbrand L."/>
            <person name="Scheve S."/>
            <person name="Hinrichs C."/>
            <person name="Reinhardt R."/>
            <person name="Rabus R."/>
        </authorList>
    </citation>
    <scope>NUCLEOTIDE SEQUENCE</scope>
    <source>
        <strain evidence="2">4be13</strain>
    </source>
</reference>
<evidence type="ECO:0000313" key="2">
    <source>
        <dbReference type="EMBL" id="QTA93711.1"/>
    </source>
</evidence>
<sequence length="37" mass="4438">MLLKQLINAYALFRQTNTIILFFIFCNFLKKDLSRLS</sequence>
<keyword evidence="1" id="KW-1133">Transmembrane helix</keyword>
<evidence type="ECO:0000256" key="1">
    <source>
        <dbReference type="SAM" id="Phobius"/>
    </source>
</evidence>
<organism evidence="2 3">
    <name type="scientific">Desulfonema magnum</name>
    <dbReference type="NCBI Taxonomy" id="45655"/>
    <lineage>
        <taxon>Bacteria</taxon>
        <taxon>Pseudomonadati</taxon>
        <taxon>Thermodesulfobacteriota</taxon>
        <taxon>Desulfobacteria</taxon>
        <taxon>Desulfobacterales</taxon>
        <taxon>Desulfococcaceae</taxon>
        <taxon>Desulfonema</taxon>
    </lineage>
</organism>
<name>A0A975BXM4_9BACT</name>
<keyword evidence="1" id="KW-0472">Membrane</keyword>
<evidence type="ECO:0000313" key="3">
    <source>
        <dbReference type="Proteomes" id="UP000663722"/>
    </source>
</evidence>
<feature type="transmembrane region" description="Helical" evidence="1">
    <location>
        <begin position="12"/>
        <end position="29"/>
    </location>
</feature>
<keyword evidence="1" id="KW-0812">Transmembrane</keyword>
<dbReference type="KEGG" id="dmm:dnm_098150"/>
<protein>
    <submittedName>
        <fullName evidence="2">Uncharacterized protein</fullName>
    </submittedName>
</protein>